<dbReference type="OMA" id="QCENTPP"/>
<dbReference type="EMBL" id="KB740686">
    <property type="protein sequence ID" value="ENN79520.1"/>
    <property type="molecule type" value="Genomic_DNA"/>
</dbReference>
<sequence length="464" mass="51691">MDAISIGCPLQRYERKGEHRQIYVVVLIVCQFKDSKKKSHFFRYAVHCKPLTQRAFAMGAVASKQECEDAEDQGAGVEAEKLSSEAVSTPRSSRESLNQPNLDPRSPSKRFARTPVELLNAVVEKLGTLTIETRTAAAETPLRRHVILPVDPRSPSVEVQRTPIVVSASKNEQFPEEIRNKNLEKVKIRDLLNSPVPASECFAKHVPPKLLSSCTVTPKLKVDSYKRKSLILLETNVDYTETDLDVVIREKCLSAVPEPHDAIQNEAAPVEDRLDVSVESNSELEEPVATTEEPASEPTSLDSLELEEEDPKLSPSSVEAQSSSPPLTELVSKSAPASPPHIVSLTPKTPKAHSTSPVRSLSAEVLEFQKKLTNLIYEDEDPIVWPRAVKPRNQIRAPLGVRNGNGAVQKLKVSDKPRKTMSRIPVFKEKRIKVQCENTPPKSMRSLKQPRKHAWDPKDETLFI</sequence>
<reference evidence="2" key="1">
    <citation type="journal article" date="2013" name="Genome Biol.">
        <title>Draft genome of the mountain pine beetle, Dendroctonus ponderosae Hopkins, a major forest pest.</title>
        <authorList>
            <person name="Keeling C.I."/>
            <person name="Yuen M.M."/>
            <person name="Liao N.Y."/>
            <person name="Docking T.R."/>
            <person name="Chan S.K."/>
            <person name="Taylor G.A."/>
            <person name="Palmquist D.L."/>
            <person name="Jackman S.D."/>
            <person name="Nguyen A."/>
            <person name="Li M."/>
            <person name="Henderson H."/>
            <person name="Janes J.K."/>
            <person name="Zhao Y."/>
            <person name="Pandoh P."/>
            <person name="Moore R."/>
            <person name="Sperling F.A."/>
            <person name="Huber D.P."/>
            <person name="Birol I."/>
            <person name="Jones S.J."/>
            <person name="Bohlmann J."/>
        </authorList>
    </citation>
    <scope>NUCLEOTIDE SEQUENCE</scope>
</reference>
<organism evidence="2">
    <name type="scientific">Dendroctonus ponderosae</name>
    <name type="common">Mountain pine beetle</name>
    <dbReference type="NCBI Taxonomy" id="77166"/>
    <lineage>
        <taxon>Eukaryota</taxon>
        <taxon>Metazoa</taxon>
        <taxon>Ecdysozoa</taxon>
        <taxon>Arthropoda</taxon>
        <taxon>Hexapoda</taxon>
        <taxon>Insecta</taxon>
        <taxon>Pterygota</taxon>
        <taxon>Neoptera</taxon>
        <taxon>Endopterygota</taxon>
        <taxon>Coleoptera</taxon>
        <taxon>Polyphaga</taxon>
        <taxon>Cucujiformia</taxon>
        <taxon>Curculionidae</taxon>
        <taxon>Scolytinae</taxon>
        <taxon>Dendroctonus</taxon>
    </lineage>
</organism>
<dbReference type="AlphaFoldDB" id="N6UCX5"/>
<feature type="compositionally biased region" description="Low complexity" evidence="1">
    <location>
        <begin position="313"/>
        <end position="326"/>
    </location>
</feature>
<accession>N6UCX5</accession>
<name>N6UCX5_DENPD</name>
<feature type="compositionally biased region" description="Polar residues" evidence="1">
    <location>
        <begin position="85"/>
        <end position="101"/>
    </location>
</feature>
<evidence type="ECO:0000313" key="2">
    <source>
        <dbReference type="EMBL" id="ENN79520.1"/>
    </source>
</evidence>
<dbReference type="OrthoDB" id="6337960at2759"/>
<dbReference type="HOGENOM" id="CLU_589597_0_0_1"/>
<feature type="region of interest" description="Disordered" evidence="1">
    <location>
        <begin position="438"/>
        <end position="464"/>
    </location>
</feature>
<feature type="compositionally biased region" description="Basic and acidic residues" evidence="1">
    <location>
        <begin position="453"/>
        <end position="464"/>
    </location>
</feature>
<gene>
    <name evidence="2" type="ORF">YQE_03983</name>
</gene>
<protein>
    <submittedName>
        <fullName evidence="2">Uncharacterized protein</fullName>
    </submittedName>
</protein>
<feature type="region of interest" description="Disordered" evidence="1">
    <location>
        <begin position="263"/>
        <end position="356"/>
    </location>
</feature>
<evidence type="ECO:0000256" key="1">
    <source>
        <dbReference type="SAM" id="MobiDB-lite"/>
    </source>
</evidence>
<proteinExistence type="predicted"/>
<feature type="non-terminal residue" evidence="2">
    <location>
        <position position="1"/>
    </location>
</feature>
<feature type="region of interest" description="Disordered" evidence="1">
    <location>
        <begin position="71"/>
        <end position="110"/>
    </location>
</feature>